<dbReference type="SUPFAM" id="SSF55874">
    <property type="entry name" value="ATPase domain of HSP90 chaperone/DNA topoisomerase II/histidine kinase"/>
    <property type="match status" value="1"/>
</dbReference>
<sequence length="385" mass="40341">MTSRRLFVVAGVAALTAGAVLLPSRPLDYMVTPVLGCLGLAALLWWWPSRRRLTAPVVCAAGVMSLLVTLHLVAGPRPGSQPVVPTTLWMMLEPLVLTVTVYLAVRWSPPRPAVAAAVLAAAGTGVQVHRFPVFSPWWEGVAGSLLWTLPALAAAAAGWYLRDLSRRRAAAVEEARRVQRWDLAADLHDFVAHDVSEIVAQAQAAREVLALEPPAAAVLERIETAGLRALTSMDSMVGVLRGRDGPSATPSGGVADIPALVERFGAAGRTAARLKPEVPPQVPREVGNVAYRVVVEALTNVRRHAPGARTVTVGLTVVADRLRTTVTDDGGGRPEAARSSGLGLAGLTERVESVGGELTAGPYRGGWRVVASLPCGKGAVRGGGS</sequence>
<dbReference type="InterPro" id="IPR036890">
    <property type="entry name" value="HATPase_C_sf"/>
</dbReference>
<dbReference type="GO" id="GO:0016020">
    <property type="term" value="C:membrane"/>
    <property type="evidence" value="ECO:0007669"/>
    <property type="project" value="InterPro"/>
</dbReference>
<accession>A0A562V219</accession>
<keyword evidence="9" id="KW-1133">Transmembrane helix</keyword>
<comment type="catalytic activity">
    <reaction evidence="1">
        <text>ATP + protein L-histidine = ADP + protein N-phospho-L-histidine.</text>
        <dbReference type="EC" id="2.7.13.3"/>
    </reaction>
</comment>
<evidence type="ECO:0000256" key="8">
    <source>
        <dbReference type="ARBA" id="ARBA00023012"/>
    </source>
</evidence>
<dbReference type="GO" id="GO:0000155">
    <property type="term" value="F:phosphorelay sensor kinase activity"/>
    <property type="evidence" value="ECO:0007669"/>
    <property type="project" value="InterPro"/>
</dbReference>
<evidence type="ECO:0000313" key="13">
    <source>
        <dbReference type="Proteomes" id="UP000321617"/>
    </source>
</evidence>
<keyword evidence="5" id="KW-0547">Nucleotide-binding</keyword>
<keyword evidence="9" id="KW-0812">Transmembrane</keyword>
<dbReference type="InterPro" id="IPR011712">
    <property type="entry name" value="Sig_transdc_His_kin_sub3_dim/P"/>
</dbReference>
<dbReference type="Gene3D" id="1.20.5.1930">
    <property type="match status" value="1"/>
</dbReference>
<dbReference type="GO" id="GO:0005524">
    <property type="term" value="F:ATP binding"/>
    <property type="evidence" value="ECO:0007669"/>
    <property type="project" value="UniProtKB-KW"/>
</dbReference>
<dbReference type="Pfam" id="PF07730">
    <property type="entry name" value="HisKA_3"/>
    <property type="match status" value="1"/>
</dbReference>
<gene>
    <name evidence="12" type="ORF">LX16_2623</name>
</gene>
<comment type="caution">
    <text evidence="12">The sequence shown here is derived from an EMBL/GenBank/DDBJ whole genome shotgun (WGS) entry which is preliminary data.</text>
</comment>
<feature type="transmembrane region" description="Helical" evidence="9">
    <location>
        <begin position="141"/>
        <end position="161"/>
    </location>
</feature>
<evidence type="ECO:0000256" key="5">
    <source>
        <dbReference type="ARBA" id="ARBA00022741"/>
    </source>
</evidence>
<keyword evidence="9" id="KW-0472">Membrane</keyword>
<organism evidence="12 13">
    <name type="scientific">Stackebrandtia albiflava</name>
    <dbReference type="NCBI Taxonomy" id="406432"/>
    <lineage>
        <taxon>Bacteria</taxon>
        <taxon>Bacillati</taxon>
        <taxon>Actinomycetota</taxon>
        <taxon>Actinomycetes</taxon>
        <taxon>Glycomycetales</taxon>
        <taxon>Glycomycetaceae</taxon>
        <taxon>Stackebrandtia</taxon>
    </lineage>
</organism>
<dbReference type="GO" id="GO:0046983">
    <property type="term" value="F:protein dimerization activity"/>
    <property type="evidence" value="ECO:0007669"/>
    <property type="project" value="InterPro"/>
</dbReference>
<dbReference type="CDD" id="cd16917">
    <property type="entry name" value="HATPase_UhpB-NarQ-NarX-like"/>
    <property type="match status" value="1"/>
</dbReference>
<feature type="transmembrane region" description="Helical" evidence="9">
    <location>
        <begin position="86"/>
        <end position="105"/>
    </location>
</feature>
<feature type="transmembrane region" description="Helical" evidence="9">
    <location>
        <begin position="54"/>
        <end position="74"/>
    </location>
</feature>
<evidence type="ECO:0000256" key="4">
    <source>
        <dbReference type="ARBA" id="ARBA00022679"/>
    </source>
</evidence>
<name>A0A562V219_9ACTN</name>
<dbReference type="PANTHER" id="PTHR24421">
    <property type="entry name" value="NITRATE/NITRITE SENSOR PROTEIN NARX-RELATED"/>
    <property type="match status" value="1"/>
</dbReference>
<evidence type="ECO:0000259" key="10">
    <source>
        <dbReference type="Pfam" id="PF02518"/>
    </source>
</evidence>
<evidence type="ECO:0000256" key="6">
    <source>
        <dbReference type="ARBA" id="ARBA00022777"/>
    </source>
</evidence>
<dbReference type="Pfam" id="PF02518">
    <property type="entry name" value="HATPase_c"/>
    <property type="match status" value="1"/>
</dbReference>
<evidence type="ECO:0000256" key="7">
    <source>
        <dbReference type="ARBA" id="ARBA00022840"/>
    </source>
</evidence>
<feature type="transmembrane region" description="Helical" evidence="9">
    <location>
        <begin position="29"/>
        <end position="47"/>
    </location>
</feature>
<evidence type="ECO:0000313" key="12">
    <source>
        <dbReference type="EMBL" id="TWJ11885.1"/>
    </source>
</evidence>
<keyword evidence="13" id="KW-1185">Reference proteome</keyword>
<evidence type="ECO:0000256" key="3">
    <source>
        <dbReference type="ARBA" id="ARBA00022553"/>
    </source>
</evidence>
<keyword evidence="8" id="KW-0902">Two-component regulatory system</keyword>
<dbReference type="EMBL" id="VLLL01000006">
    <property type="protein sequence ID" value="TWJ11885.1"/>
    <property type="molecule type" value="Genomic_DNA"/>
</dbReference>
<evidence type="ECO:0000259" key="11">
    <source>
        <dbReference type="Pfam" id="PF07730"/>
    </source>
</evidence>
<evidence type="ECO:0000256" key="2">
    <source>
        <dbReference type="ARBA" id="ARBA00012438"/>
    </source>
</evidence>
<reference evidence="12 13" key="1">
    <citation type="journal article" date="2013" name="Stand. Genomic Sci.">
        <title>Genomic Encyclopedia of Type Strains, Phase I: The one thousand microbial genomes (KMG-I) project.</title>
        <authorList>
            <person name="Kyrpides N.C."/>
            <person name="Woyke T."/>
            <person name="Eisen J.A."/>
            <person name="Garrity G."/>
            <person name="Lilburn T.G."/>
            <person name="Beck B.J."/>
            <person name="Whitman W.B."/>
            <person name="Hugenholtz P."/>
            <person name="Klenk H.P."/>
        </authorList>
    </citation>
    <scope>NUCLEOTIDE SEQUENCE [LARGE SCALE GENOMIC DNA]</scope>
    <source>
        <strain evidence="12 13">DSM 45044</strain>
    </source>
</reference>
<dbReference type="PANTHER" id="PTHR24421:SF10">
    <property type="entry name" value="NITRATE_NITRITE SENSOR PROTEIN NARQ"/>
    <property type="match status" value="1"/>
</dbReference>
<feature type="domain" description="Signal transduction histidine kinase subgroup 3 dimerisation and phosphoacceptor" evidence="11">
    <location>
        <begin position="180"/>
        <end position="242"/>
    </location>
</feature>
<dbReference type="AlphaFoldDB" id="A0A562V219"/>
<feature type="domain" description="Histidine kinase/HSP90-like ATPase" evidence="10">
    <location>
        <begin position="291"/>
        <end position="374"/>
    </location>
</feature>
<dbReference type="Gene3D" id="3.30.565.10">
    <property type="entry name" value="Histidine kinase-like ATPase, C-terminal domain"/>
    <property type="match status" value="1"/>
</dbReference>
<dbReference type="Proteomes" id="UP000321617">
    <property type="component" value="Unassembled WGS sequence"/>
</dbReference>
<dbReference type="InterPro" id="IPR050482">
    <property type="entry name" value="Sensor_HK_TwoCompSys"/>
</dbReference>
<feature type="transmembrane region" description="Helical" evidence="9">
    <location>
        <begin position="112"/>
        <end position="129"/>
    </location>
</feature>
<protein>
    <recommendedName>
        <fullName evidence="2">histidine kinase</fullName>
        <ecNumber evidence="2">2.7.13.3</ecNumber>
    </recommendedName>
</protein>
<proteinExistence type="predicted"/>
<keyword evidence="3" id="KW-0597">Phosphoprotein</keyword>
<keyword evidence="4" id="KW-0808">Transferase</keyword>
<dbReference type="InterPro" id="IPR003594">
    <property type="entry name" value="HATPase_dom"/>
</dbReference>
<keyword evidence="6 12" id="KW-0418">Kinase</keyword>
<keyword evidence="7" id="KW-0067">ATP-binding</keyword>
<dbReference type="OrthoDB" id="227596at2"/>
<evidence type="ECO:0000256" key="9">
    <source>
        <dbReference type="SAM" id="Phobius"/>
    </source>
</evidence>
<dbReference type="EC" id="2.7.13.3" evidence="2"/>
<evidence type="ECO:0000256" key="1">
    <source>
        <dbReference type="ARBA" id="ARBA00000085"/>
    </source>
</evidence>
<dbReference type="RefSeq" id="WP_147138554.1">
    <property type="nucleotide sequence ID" value="NZ_BAABIJ010000002.1"/>
</dbReference>